<protein>
    <recommendedName>
        <fullName evidence="5">Alginate lyase domain-containing protein</fullName>
    </recommendedName>
</protein>
<feature type="domain" description="Broad-specificity ulvan lyase N-terminal" evidence="1">
    <location>
        <begin position="37"/>
        <end position="365"/>
    </location>
</feature>
<evidence type="ECO:0000313" key="3">
    <source>
        <dbReference type="EMBL" id="AXY74233.1"/>
    </source>
</evidence>
<reference evidence="3 4" key="1">
    <citation type="submission" date="2018-09" db="EMBL/GenBank/DDBJ databases">
        <title>Genome sequencing of strain 6GH32-13.</title>
        <authorList>
            <person name="Weon H.-Y."/>
            <person name="Heo J."/>
            <person name="Kwon S.-W."/>
        </authorList>
    </citation>
    <scope>NUCLEOTIDE SEQUENCE [LARGE SCALE GENOMIC DNA]</scope>
    <source>
        <strain evidence="3 4">5GH32-13</strain>
    </source>
</reference>
<name>A0A3B7MLQ9_9BACT</name>
<dbReference type="KEGG" id="pseg:D3H65_09710"/>
<dbReference type="Gene3D" id="1.50.10.100">
    <property type="entry name" value="Chondroitin AC/alginate lyase"/>
    <property type="match status" value="1"/>
</dbReference>
<evidence type="ECO:0008006" key="5">
    <source>
        <dbReference type="Google" id="ProtNLM"/>
    </source>
</evidence>
<proteinExistence type="predicted"/>
<feature type="domain" description="Broad-specificity ulvan lyase C-terminal" evidence="2">
    <location>
        <begin position="378"/>
        <end position="618"/>
    </location>
</feature>
<dbReference type="EMBL" id="CP032157">
    <property type="protein sequence ID" value="AXY74233.1"/>
    <property type="molecule type" value="Genomic_DNA"/>
</dbReference>
<dbReference type="InterPro" id="IPR058908">
    <property type="entry name" value="P29_C"/>
</dbReference>
<dbReference type="OrthoDB" id="620742at2"/>
<dbReference type="Pfam" id="PF25840">
    <property type="entry name" value="Ulvan_lyase_N"/>
    <property type="match status" value="1"/>
</dbReference>
<keyword evidence="4" id="KW-1185">Reference proteome</keyword>
<dbReference type="AlphaFoldDB" id="A0A3B7MLQ9"/>
<dbReference type="InterPro" id="IPR008929">
    <property type="entry name" value="Chondroitin_lyas"/>
</dbReference>
<gene>
    <name evidence="3" type="ORF">D3H65_09710</name>
</gene>
<sequence length="624" mass="70392">MRRTLVAIALFVLCGYSIRAQVLDMKKEYAATLLPLTKVLLKLQVQERADAHCGAIACQSCNVWHTRAAEAVYPFSVAYKITGEDRYLQAAKNAGAWLIRQQETNGSWKETPEEWTGTTTDQLLMMMMAYELINPHLSASERTTWEASIRQAADYLYQVMKPEFASINYVATTTATLAKAYAFTHNPQHVQKARELAHRTISKMDESGFINGEGGRGIGNKLGVDLGYEMEMSLWGLGLYARLTQDTLVDSYVKRSLKEHLYFIYPDGSLDNSWGIRSNKWTMYGGATSDGCQALFALYAQEDARYATASLRNLQFLRTTILPEGLIGYGPHHYRALGKPPCIYPTFTKAKNLALAYELDKVSKHVATPIPSDATGWMKYFPTLDIVQVRTNNFMATITGYRYKDQAAGARSKYMHRPNGGTQSYLWMKDQGALQVSSVTSYSRPEPMSFPEAPGVECLTPQIFYKDSTGYFTNLYEFDSRLTTRQLGKHLFQVEATGELKNKDWINGTVAYTIRYVFADDYIEKTIKLTYHDAFPVITVREPFVANEGTVFSQLDSSKLSIQTMKQRLYFGITGGEGKLYGGRNAEHFWMPYPAVKAYPVEVEITPPVNGFTKEIKYRIGLGK</sequence>
<dbReference type="SUPFAM" id="SSF48230">
    <property type="entry name" value="Chondroitin AC/alginate lyase"/>
    <property type="match status" value="1"/>
</dbReference>
<dbReference type="Pfam" id="PF25841">
    <property type="entry name" value="Ulvan_lyase_C"/>
    <property type="match status" value="1"/>
</dbReference>
<dbReference type="InterPro" id="IPR058907">
    <property type="entry name" value="P29_N"/>
</dbReference>
<accession>A0A3B7MLQ9</accession>
<evidence type="ECO:0000313" key="4">
    <source>
        <dbReference type="Proteomes" id="UP000263900"/>
    </source>
</evidence>
<dbReference type="Proteomes" id="UP000263900">
    <property type="component" value="Chromosome"/>
</dbReference>
<evidence type="ECO:0000259" key="2">
    <source>
        <dbReference type="Pfam" id="PF25841"/>
    </source>
</evidence>
<dbReference type="RefSeq" id="WP_119050120.1">
    <property type="nucleotide sequence ID" value="NZ_CP032157.1"/>
</dbReference>
<organism evidence="3 4">
    <name type="scientific">Paraflavitalea soli</name>
    <dbReference type="NCBI Taxonomy" id="2315862"/>
    <lineage>
        <taxon>Bacteria</taxon>
        <taxon>Pseudomonadati</taxon>
        <taxon>Bacteroidota</taxon>
        <taxon>Chitinophagia</taxon>
        <taxon>Chitinophagales</taxon>
        <taxon>Chitinophagaceae</taxon>
        <taxon>Paraflavitalea</taxon>
    </lineage>
</organism>
<evidence type="ECO:0000259" key="1">
    <source>
        <dbReference type="Pfam" id="PF25840"/>
    </source>
</evidence>